<dbReference type="InterPro" id="IPR042885">
    <property type="entry name" value="HIPP47/16"/>
</dbReference>
<protein>
    <submittedName>
        <fullName evidence="1">Uncharacterized protein</fullName>
    </submittedName>
</protein>
<comment type="caution">
    <text evidence="1">The sequence shown here is derived from an EMBL/GenBank/DDBJ whole genome shotgun (WGS) entry which is preliminary data.</text>
</comment>
<proteinExistence type="predicted"/>
<dbReference type="Proteomes" id="UP001180020">
    <property type="component" value="Unassembled WGS sequence"/>
</dbReference>
<accession>A0AAV9D739</accession>
<evidence type="ECO:0000313" key="2">
    <source>
        <dbReference type="Proteomes" id="UP001180020"/>
    </source>
</evidence>
<reference evidence="1" key="2">
    <citation type="submission" date="2023-06" db="EMBL/GenBank/DDBJ databases">
        <authorList>
            <person name="Ma L."/>
            <person name="Liu K.-W."/>
            <person name="Li Z."/>
            <person name="Hsiao Y.-Y."/>
            <person name="Qi Y."/>
            <person name="Fu T."/>
            <person name="Tang G."/>
            <person name="Zhang D."/>
            <person name="Sun W.-H."/>
            <person name="Liu D.-K."/>
            <person name="Li Y."/>
            <person name="Chen G.-Z."/>
            <person name="Liu X.-D."/>
            <person name="Liao X.-Y."/>
            <person name="Jiang Y.-T."/>
            <person name="Yu X."/>
            <person name="Hao Y."/>
            <person name="Huang J."/>
            <person name="Zhao X.-W."/>
            <person name="Ke S."/>
            <person name="Chen Y.-Y."/>
            <person name="Wu W.-L."/>
            <person name="Hsu J.-L."/>
            <person name="Lin Y.-F."/>
            <person name="Huang M.-D."/>
            <person name="Li C.-Y."/>
            <person name="Huang L."/>
            <person name="Wang Z.-W."/>
            <person name="Zhao X."/>
            <person name="Zhong W.-Y."/>
            <person name="Peng D.-H."/>
            <person name="Ahmad S."/>
            <person name="Lan S."/>
            <person name="Zhang J.-S."/>
            <person name="Tsai W.-C."/>
            <person name="Van De Peer Y."/>
            <person name="Liu Z.-J."/>
        </authorList>
    </citation>
    <scope>NUCLEOTIDE SEQUENCE</scope>
    <source>
        <strain evidence="1">CP</strain>
        <tissue evidence="1">Leaves</tissue>
    </source>
</reference>
<dbReference type="Gene3D" id="3.30.70.100">
    <property type="match status" value="1"/>
</dbReference>
<sequence>MMNKGVESVALQGVDKDQLVVIGEGIDAPCLANTLRKKIGCTEIVTIESECTTYKGKKVNSLTKRLLQSFVGVLRGRASSVGGVGAGWKDWRCGGWPIIH</sequence>
<reference evidence="1" key="1">
    <citation type="journal article" date="2023" name="Nat. Commun.">
        <title>Diploid and tetraploid genomes of Acorus and the evolution of monocots.</title>
        <authorList>
            <person name="Ma L."/>
            <person name="Liu K.W."/>
            <person name="Li Z."/>
            <person name="Hsiao Y.Y."/>
            <person name="Qi Y."/>
            <person name="Fu T."/>
            <person name="Tang G.D."/>
            <person name="Zhang D."/>
            <person name="Sun W.H."/>
            <person name="Liu D.K."/>
            <person name="Li Y."/>
            <person name="Chen G.Z."/>
            <person name="Liu X.D."/>
            <person name="Liao X.Y."/>
            <person name="Jiang Y.T."/>
            <person name="Yu X."/>
            <person name="Hao Y."/>
            <person name="Huang J."/>
            <person name="Zhao X.W."/>
            <person name="Ke S."/>
            <person name="Chen Y.Y."/>
            <person name="Wu W.L."/>
            <person name="Hsu J.L."/>
            <person name="Lin Y.F."/>
            <person name="Huang M.D."/>
            <person name="Li C.Y."/>
            <person name="Huang L."/>
            <person name="Wang Z.W."/>
            <person name="Zhao X."/>
            <person name="Zhong W.Y."/>
            <person name="Peng D.H."/>
            <person name="Ahmad S."/>
            <person name="Lan S."/>
            <person name="Zhang J.S."/>
            <person name="Tsai W.C."/>
            <person name="Van de Peer Y."/>
            <person name="Liu Z.J."/>
        </authorList>
    </citation>
    <scope>NUCLEOTIDE SEQUENCE</scope>
    <source>
        <strain evidence="1">CP</strain>
    </source>
</reference>
<organism evidence="1 2">
    <name type="scientific">Acorus calamus</name>
    <name type="common">Sweet flag</name>
    <dbReference type="NCBI Taxonomy" id="4465"/>
    <lineage>
        <taxon>Eukaryota</taxon>
        <taxon>Viridiplantae</taxon>
        <taxon>Streptophyta</taxon>
        <taxon>Embryophyta</taxon>
        <taxon>Tracheophyta</taxon>
        <taxon>Spermatophyta</taxon>
        <taxon>Magnoliopsida</taxon>
        <taxon>Liliopsida</taxon>
        <taxon>Acoraceae</taxon>
        <taxon>Acorus</taxon>
    </lineage>
</organism>
<keyword evidence="2" id="KW-1185">Reference proteome</keyword>
<gene>
    <name evidence="1" type="ORF">QJS10_CPB15g01134</name>
</gene>
<dbReference type="PANTHER" id="PTHR46932:SF12">
    <property type="entry name" value="HEAVY METAL-ASSOCIATED ISOPRENYLATED PLANT PROTEIN 47"/>
    <property type="match status" value="1"/>
</dbReference>
<dbReference type="EMBL" id="JAUJYO010000015">
    <property type="protein sequence ID" value="KAK1295987.1"/>
    <property type="molecule type" value="Genomic_DNA"/>
</dbReference>
<evidence type="ECO:0000313" key="1">
    <source>
        <dbReference type="EMBL" id="KAK1295987.1"/>
    </source>
</evidence>
<dbReference type="AlphaFoldDB" id="A0AAV9D739"/>
<name>A0AAV9D739_ACOCL</name>
<dbReference type="PANTHER" id="PTHR46932">
    <property type="entry name" value="HEAVY METAL-ASSOCIATED ISOPRENYLATED PLANT PROTEIN 47"/>
    <property type="match status" value="1"/>
</dbReference>